<keyword evidence="5" id="KW-0677">Repeat</keyword>
<feature type="region of interest" description="Disordered" evidence="13">
    <location>
        <begin position="761"/>
        <end position="790"/>
    </location>
</feature>
<feature type="compositionally biased region" description="Low complexity" evidence="13">
    <location>
        <begin position="1251"/>
        <end position="1263"/>
    </location>
</feature>
<dbReference type="InterPro" id="IPR035979">
    <property type="entry name" value="RBD_domain_sf"/>
</dbReference>
<dbReference type="SMART" id="SM00360">
    <property type="entry name" value="RRM"/>
    <property type="match status" value="3"/>
</dbReference>
<feature type="compositionally biased region" description="Polar residues" evidence="13">
    <location>
        <begin position="2238"/>
        <end position="2248"/>
    </location>
</feature>
<feature type="region of interest" description="Disordered" evidence="13">
    <location>
        <begin position="1163"/>
        <end position="1212"/>
    </location>
</feature>
<feature type="region of interest" description="Disordered" evidence="13">
    <location>
        <begin position="52"/>
        <end position="73"/>
    </location>
</feature>
<feature type="compositionally biased region" description="Basic residues" evidence="13">
    <location>
        <begin position="157"/>
        <end position="172"/>
    </location>
</feature>
<feature type="compositionally biased region" description="Basic residues" evidence="13">
    <location>
        <begin position="2513"/>
        <end position="2525"/>
    </location>
</feature>
<feature type="compositionally biased region" description="Low complexity" evidence="13">
    <location>
        <begin position="1643"/>
        <end position="1689"/>
    </location>
</feature>
<evidence type="ECO:0000256" key="12">
    <source>
        <dbReference type="SAM" id="Coils"/>
    </source>
</evidence>
<feature type="region of interest" description="Disordered" evidence="13">
    <location>
        <begin position="4041"/>
        <end position="4233"/>
    </location>
</feature>
<feature type="compositionally biased region" description="Basic and acidic residues" evidence="13">
    <location>
        <begin position="1010"/>
        <end position="1034"/>
    </location>
</feature>
<keyword evidence="3" id="KW-0678">Repressor</keyword>
<feature type="compositionally biased region" description="Low complexity" evidence="13">
    <location>
        <begin position="3918"/>
        <end position="3934"/>
    </location>
</feature>
<dbReference type="InterPro" id="IPR012677">
    <property type="entry name" value="Nucleotide-bd_a/b_plait_sf"/>
</dbReference>
<feature type="compositionally biased region" description="Acidic residues" evidence="13">
    <location>
        <begin position="3747"/>
        <end position="3757"/>
    </location>
</feature>
<dbReference type="GO" id="GO:0005634">
    <property type="term" value="C:nucleus"/>
    <property type="evidence" value="ECO:0007669"/>
    <property type="project" value="UniProtKB-SubCell"/>
</dbReference>
<feature type="region of interest" description="Disordered" evidence="13">
    <location>
        <begin position="1995"/>
        <end position="2184"/>
    </location>
</feature>
<feature type="compositionally biased region" description="Basic and acidic residues" evidence="13">
    <location>
        <begin position="2036"/>
        <end position="2060"/>
    </location>
</feature>
<feature type="region of interest" description="Disordered" evidence="13">
    <location>
        <begin position="1764"/>
        <end position="1959"/>
    </location>
</feature>
<evidence type="ECO:0000256" key="13">
    <source>
        <dbReference type="SAM" id="MobiDB-lite"/>
    </source>
</evidence>
<evidence type="ECO:0000256" key="11">
    <source>
        <dbReference type="PROSITE-ProRule" id="PRU00176"/>
    </source>
</evidence>
<feature type="compositionally biased region" description="Low complexity" evidence="13">
    <location>
        <begin position="2270"/>
        <end position="2279"/>
    </location>
</feature>
<dbReference type="PANTHER" id="PTHR23189">
    <property type="entry name" value="RNA RECOGNITION MOTIF-CONTAINING"/>
    <property type="match status" value="1"/>
</dbReference>
<feature type="compositionally biased region" description="Polar residues" evidence="13">
    <location>
        <begin position="1366"/>
        <end position="1396"/>
    </location>
</feature>
<evidence type="ECO:0000256" key="9">
    <source>
        <dbReference type="ARBA" id="ARBA00023163"/>
    </source>
</evidence>
<comment type="similarity">
    <text evidence="2">Belongs to the RRM Spen family.</text>
</comment>
<feature type="compositionally biased region" description="Low complexity" evidence="13">
    <location>
        <begin position="3786"/>
        <end position="3802"/>
    </location>
</feature>
<feature type="compositionally biased region" description="Polar residues" evidence="13">
    <location>
        <begin position="3875"/>
        <end position="3885"/>
    </location>
</feature>
<feature type="compositionally biased region" description="Polar residues" evidence="13">
    <location>
        <begin position="3972"/>
        <end position="3982"/>
    </location>
</feature>
<feature type="compositionally biased region" description="Basic residues" evidence="13">
    <location>
        <begin position="3863"/>
        <end position="3873"/>
    </location>
</feature>
<feature type="region of interest" description="Disordered" evidence="13">
    <location>
        <begin position="2497"/>
        <end position="2539"/>
    </location>
</feature>
<feature type="compositionally biased region" description="Basic and acidic residues" evidence="13">
    <location>
        <begin position="663"/>
        <end position="672"/>
    </location>
</feature>
<dbReference type="GO" id="GO:0006355">
    <property type="term" value="P:regulation of DNA-templated transcription"/>
    <property type="evidence" value="ECO:0007669"/>
    <property type="project" value="UniProtKB-ARBA"/>
</dbReference>
<evidence type="ECO:0000256" key="10">
    <source>
        <dbReference type="ARBA" id="ARBA00023242"/>
    </source>
</evidence>
<feature type="compositionally biased region" description="Low complexity" evidence="13">
    <location>
        <begin position="4160"/>
        <end position="4186"/>
    </location>
</feature>
<dbReference type="CDD" id="cd12350">
    <property type="entry name" value="RRM3_SHARP"/>
    <property type="match status" value="1"/>
</dbReference>
<sequence length="5411" mass="591163">KSNPITHHRISSNNWYNSNENLSQQQSSVSTPPPVTPTRNIYSAVVAEHPETVLSTSTTTSSTTPTPPITNLNLNLINNNNNISSYENFSLKKKKSRSSSSESPSEHQHHSLHHSTTTTTSRNTSPSHHHHHHHHHHSSSSSLNTGTTTAPSAAVNSHHHHHHHHHHHSQHHSRSDRSNSRSRSHSPSSSCSSTNSTTTSNSNDTSSTRSPGLLNRERNLLLQSAISTSTGSNNNKNNDGNCSSASINATSANNLNCQSDDNRPLAICVRNLPARSSDTSLKDGLFHEYKKHGKVTWVKVVGQSVDRYALVCFKKPEDVEKALEVSHDKLFFGCKIEVAPYHGYDVDDNEFRPYEAELDEFHPKSTRTLFIGNLEKDITSSELRKHFDLFGEIIEIDIKKQGVTAYAFCQYSDIISVVKAMRKMDGEHLGNNRIKLGFGKSMPTNCVWIDGISDTVSENYLTSQFNRFGAVSQVAIDRERKLALVFFEQIQYAQSAVKEMRGVTLRGKKLQVDFASRECQEVFFDKLDKQNVNYDSLRGERNFEATVCVPGSRYNTSTSRYSDTNSSARGRTASFSRPSNPLSGVAVSNSGVVGGASSPRLVEQQSTSSQRGGGVSSSSNSASTRSRIVRYSGDYYNEPGSDHVIERRFRSYDEYSQGSATSSHEDLYDHDSYSYSRSGSERLIASDSPPPTTTTTTTPATIQSRLGDIEAVSRESRTRRCEKSPGDIRYLQKERVHILEQLEECPSSGDELISPKKRIKYNPDVHNDQSAISHHPHYSSTSSSTLSSNTPTIAASTTITTTTNTQLANTITNNDVTNDIGHHTSSSSSNLNSNSNNNHYNSHHHHSNSENSSNSHHRKCVEIRRLSDCNSTQQQQQQIKSSNSSSNSRRPSTDNSSLQNQQQQQQQQHQVHQRHGSSSSNSNSSSSNNNNSNNMQQSHMENIYSHSLSKRRKTIVNSDNNVIVIATANLNSNEHHHSSRGRGHQLHSIHSHEASGGESADGSRPGTPLCDERPENILPSEPRKMPRERSHNHEPMILPLPRFAVQFFQQLRMEKLQQQQQQQHHQQSSLSGLSLSSLQSSNVISSHHNSTQLASSSSNPSSSLLSNNSSLLSSSLSSPPPTHLSSRLSLHIPPITTATTTILSATSQISSATITPSTPATPLLISNSNLTNHHNSSTTEQAPASPRAPSISSNSSDSSGGVGGCPSSSPSLEERIKTLDEMFEKWSGNNAAGRVTTNDHHHNQYHHNHVSQQSPLSSSMSSSSSSSYRHKFLDLDVNEVQPSDIVKSVLAKKSIFDDDSKRLENISDKYEPRDFSNYSKTSLGLSGIATTGIIIGGGVTHQPLNTVTTNTSTVVTATTTIATNVLQHPNLQRLGSNTSNSGSPINSPQPYHSPNPSAKGLQYPFPSHPPTMMLSQQQQPPTPTTAPVITTSATATVTTNLQSTSSSPITTLTTTAVTIANVANPIIATPSITQTNSSSNSSITTATTTTSSATLMNKPKTNLFNNNNNNKSISLSEKSSTNISNNNNNSNSSNNNNNNNSSNVNMLITGNNNLTTTNLNTTTTTSLSTTQSSSSSTSSTPSITTTTNSSLLSTSTSVITTTTTTSTSTSTSTLTPTTTTTNNSNKNTISSSVPCSTNSGTINLQQSQKLHSSNNNNNNNNSNNSNLITNNSDNSDNTDNKTNVNNNNNKNHKDRRKLSTTTTTTTVTTSIPSVITTTAAIITTANTTIASSNSGTVSTVTTPSDNDSIQKLTKKEDEFDRLKREKDTNTVRTSVNTCSKKERDEKDKRLQEEEQHEETTKERQDDVNCKVELMDDSVNDSTNASKEQHKRRDRNNSNNSNSPIRSSSCKRRLSSQDSNDSQLDETLTNNKKSKQNKLSERHDSKDSTSSSCSSGKSVSLKHHKSSHGSSSSSTTPTVSNHNKNLTSTTTTTTINTITTKIPSSDSKTTAKQESIQEEKQQKLLEERRKEITFNSTTQQQPTPTTIVVNTSTNLQPQSNDELHQHHHQSKNKQKERSFHDTTNTSANKHKSKKNHRDKENTQHDNYPNEHRSTSDEEHHQQQQHQQQQHQQQQRVKQIYNKKERKDSQDSHITNKNSGSGGDYEPNQNLQNPNPKKRYEKHAHIERKLSNRAESSAEETQHEKQQQQRAQRSKNRSMRKLNSSDTDSDEPKKHSIFDIPDEGPTYISMYDKVKARSCKNMQKQEAEKKIKAKFSQLKQSRAKREGKKRSSWDEDSDSDAMNSDTTIASKYNHKNLNKSGMITTSDDDDAPTTPSSRRSGGVYGSGHHYHQKDNLMSDSDDGMNRQQYARDRLNNLCDEESSEGGQQHLKRRSGSGSGAELFNRDMELKTTPHRKISSRKNSRSTRIASDTETEDDNTQQQQQSTIKKEEPYGNMMNESKEMITKIKQEIKSDDEQNRLKIKFERHHHKASIVRPPPALVASDISDDDLVKTVIKKEIPDIKQEFNNYDSDTKNTQLENTDDKSSMFDSLLYSSGSAAMALTPTTTPSSGENTKRKHKKKQKRHKSSSSVPPTDDIWNNADTESLHEKDNISPLHSGVQQQPTTPTTMLNQISSSDFDELKKSADSQQYVFRTSKKHGSKKDKRRDRSSKDESLEGGKVGKIKKSKNKNKDNAQKLSTDPLLANNKREEKMEDIFGPISDEDSPPSSIEIEANENHQHLQQQQLEKQSSKDESRRKKDKKRKDREKHRSSMLQKDDENSVDLHEAGRALEAELMSDPENKFDGLTSPPSSAATTIATPLREKRSSVDMMDVFRFTDGDDSMENTFNEKKDQSSSHSSSRREKKKKKKRAKEEKHKHSHSGGNHEKLSLDMNTISDELKHNLSKPSPSLPCLLDDSPPPSIKSGNVSSITTSTSSSTTTSTGTLLTTTSDGKPLLVQSSAIETPITSGSTSTFDFENDSKLETQALSKRKTEKFIPGFGGDIDEKLHEKAIESITNDPLTVAAAVDTIITSEVDEKPKTISDISSTTSSTAVLSTNSSTNKQADEKVEEKSRAVISQEETEDAVAALLGESFGTSNTPDYSDLYDDPVDQLEDTSAQLNAESTINEEEMKKAIQSLNAEELDIKPDTPQSEHDLQIDTDTEDQPDEEITTTQLRFDNPPKTPDVDLNEIAKSVQTPPPEQPQTTEIVGAKKPLPPVEQHPIQPNVKTVEVIKTILPTAASTIKKSAIPPTKSDVLQTPTTKITVTAAKPITVATVQSTPIILQGQKIISAQNLRPVITTTGSGVATITQKPITVFTSSALPVQAGNKPQFITKSTTPGAPPLQQGQIRQFVMQSPTITIPTESSQSIVYHSVDSSNVMSPRKVVVTSADTRISSPRLTGQFTTRTSSPTAGVVSPISTTTATPTIIRTTQTRHTSPQPQQLSPVIGQHPMIIQQRHIVLPSSTQGATQFITKPTSTQSVPTSVNRISMVTQINTKPTIVTPQIVQQPSPLKKDDSTQPQIIKQTIVSYSPGQPTNRVITTSTIPLTTTTQSTAAAIVTPTTASSMPLIGGELHTTNPSSILKQSPVTNYPKYLIQSVSLPSSTVAVSTATTSVATITTNITTTTTTTSTNNQLKVVEKILSPNVANTINTSAAKLVSSQQQTIKQIFVPQQQAQQMVVTQTPKPQTAEIKTQLPIVKTITTNPNPIQSNSPTTDTSSKDIPKTMTTSVATSSATTSTTTTSAPLTPKSDESQSSSKSLLTEENVAKIPDNTGGSNAMSDDQADSKEDSDYWSAKEINIESVIKKVDALCSEEETSEEGSSELNKDDWQEEKVESGNKIENASVNKQQTSASSAEKTTSKSETTSVKPVENVQTPSENSASVPEKPVVTPSISTPPPPQQPQAQPEEEEADEGVVENIESKDPIGKGKRGGRRGGRKNSNTEPSTVAQQKEKEIEVPTTGIQTRQTRGGKTPAKRGRGVGRPSTRSTQQSTSPTSPVISPPPATVTPPSSTKPRNQNSESDIYEFHDDSGEEVGNNPNNAKQTADGNRPRLILTIKNQASTSNVIVTSSNSSTITTSAVSTIASTSAPSTLPPVTTVAASLPPTAVTTSTASETIPTASVTPPSNETPTKEEFVSPTANINTRKSRRLQEKDGRSTIDDVIEDVVRNRSPQSPKTQTTAQETPTKAQKQEQVQVPIEQPTPPVPVVQQQGPVRRSTRQNHIAVPTVSQPTIPTPTVVTSKSTSAAPAPVQTITPPVADIRKSPRANRRGGKDRKISETSVDSSDEKSTTPKPEVIAKDTVEVKTKVPEASTASIPPVVIPTITVTTATITPTVVTQQVTSKPVEAVDKTPKDGIQKLPEIPKIPVKQILPPGVKGPEDSCSLIDPVTGELTIVNQSKDGQYVSLPGGPKLPGKSQANIVTSIPSTVVNTQTFTSSQVRIEQTPIITSTESIKVTPIPNHPPTTIATVSTMSPIVSSHPPTPSIESKPIPVTVQSMQQPEIVKTIVSSAPNIVNSTPKPASPIIQKYPIPQPTITSQSHSPKIPQQIHTQPIPSQAHVISQQPLNQPPPQSAMPQHPSQKPLTLKSHVLNSTIVMQQQQQHHEHPPTARHPNIPQQFQQHSHVGMPNMVIKTQTGPIPTQPIQHPPQQLSVTIQPTNKPMQPKMQIVNTVKIQQPPPIQQQQQQQQIIIQKTAMPPQHIVIGNKQPPMSIPPNMQQPSNIINKPPHNSSLVINIPPNSNTPPNVQMSPRMAHLQLQIPQQVVVTNTKHPLPAHQSAQQTPPPSQIIHKSQPPPSQIIIQHSTKGPVPPAHQGQPMPGQHLQPMQPGGGYTTVLQSGAKLIQQQQQHQPVVQSSPIATSKHGPQPMSQNIQIGGNIYQQQQPSVVHKTPTNIVTQQQQIHPQSQTIKVQQHKILLPENVQHLQQQQQSPLPPAGKMHQLPPNTVLTKGGMVGSSSHIANVPQPQQQQQQMPSSQQQQQQLPGKTIIGLHPQPQILTGSVASPPLKQPHLQSQQPIVTGASSSRVSVPHISPQGQPRLQQLPAGLPAYEANLGDGSFPRNVQRDQFLYQYHFIRASKDGMGSRITHIPSRSPMLPGTSEQRDDIDDTLASSPPLELRRPPSGPRSVPHSLQSPGDRATDSPQVAQVYIPPNAPRIPHPHYSDNVASRYYDAGVNSSVPRTTITTEPPPAHRPHNISGNFGATLPPLPTQSPGASANVVQGTPGSTANLPPHIQQQQQQQREKEQREREREREQRERGRDLQQRERVSIPPGHTSMPNHASLVPAIATPTGRVQVATPPHASQVPPQADSLQTLLHRYPVMWQGLLALKNDQAAVQMHFVFGNPQIASSSLPCNSDGTTPPLRIAQRMRLEPAQIDGVARKMQMENEHCMLLALPCGRDHMDVLQQSTNLQTGFITYLQQKQAAGIVNIAGPGSTQAAYVVHIFPSCDFANENLSRIAPDLLHRAANIAHLLIVIATV</sequence>
<keyword evidence="9" id="KW-0804">Transcription</keyword>
<dbReference type="CDD" id="cd12349">
    <property type="entry name" value="RRM2_SHARP"/>
    <property type="match status" value="1"/>
</dbReference>
<feature type="compositionally biased region" description="Polar residues" evidence="13">
    <location>
        <begin position="3636"/>
        <end position="3653"/>
    </location>
</feature>
<feature type="compositionally biased region" description="Polar residues" evidence="13">
    <location>
        <begin position="2497"/>
        <end position="2510"/>
    </location>
</feature>
<dbReference type="FunFam" id="3.30.70.330:FF:000088">
    <property type="entry name" value="msx2-interacting protein-like isoform X1"/>
    <property type="match status" value="1"/>
</dbReference>
<dbReference type="PROSITE" id="PS50917">
    <property type="entry name" value="SPOC"/>
    <property type="match status" value="1"/>
</dbReference>
<feature type="region of interest" description="Disordered" evidence="13">
    <location>
        <begin position="3747"/>
        <end position="3989"/>
    </location>
</feature>
<protein>
    <submittedName>
        <fullName evidence="16">Putative split ends</fullName>
    </submittedName>
</protein>
<feature type="compositionally biased region" description="Acidic residues" evidence="13">
    <location>
        <begin position="3842"/>
        <end position="3851"/>
    </location>
</feature>
<feature type="region of interest" description="Disordered" evidence="13">
    <location>
        <begin position="1081"/>
        <end position="1128"/>
    </location>
</feature>
<feature type="compositionally biased region" description="Low complexity" evidence="13">
    <location>
        <begin position="814"/>
        <end position="840"/>
    </location>
</feature>
<feature type="domain" description="SPOC" evidence="15">
    <location>
        <begin position="5244"/>
        <end position="5411"/>
    </location>
</feature>
<evidence type="ECO:0000256" key="1">
    <source>
        <dbReference type="ARBA" id="ARBA00004123"/>
    </source>
</evidence>
<feature type="compositionally biased region" description="Polar residues" evidence="13">
    <location>
        <begin position="2745"/>
        <end position="2755"/>
    </location>
</feature>
<feature type="region of interest" description="Disordered" evidence="13">
    <location>
        <begin position="3081"/>
        <end position="3103"/>
    </location>
</feature>
<feature type="region of interest" description="Disordered" evidence="13">
    <location>
        <begin position="1471"/>
        <end position="1706"/>
    </location>
</feature>
<feature type="compositionally biased region" description="Basic and acidic residues" evidence="13">
    <location>
        <begin position="4084"/>
        <end position="4094"/>
    </location>
</feature>
<feature type="compositionally biased region" description="Basic and acidic residues" evidence="13">
    <location>
        <begin position="2121"/>
        <end position="2130"/>
    </location>
</feature>
<feature type="compositionally biased region" description="Polar residues" evidence="13">
    <location>
        <begin position="554"/>
        <end position="582"/>
    </location>
</feature>
<feature type="coiled-coil region" evidence="12">
    <location>
        <begin position="3046"/>
        <end position="3077"/>
    </location>
</feature>
<feature type="compositionally biased region" description="Polar residues" evidence="13">
    <location>
        <begin position="4042"/>
        <end position="4064"/>
    </location>
</feature>
<reference evidence="16" key="1">
    <citation type="journal article" date="2014" name="Insect Biochem. Mol. Biol.">
        <title>An insight into the sialome of the frog biting fly, Corethrella appendiculata.</title>
        <authorList>
            <person name="Ribeiro J.M.C."/>
            <person name="Chagas A.C."/>
            <person name="Pham V.M."/>
            <person name="Lounibos L.P."/>
            <person name="Calvo E."/>
        </authorList>
    </citation>
    <scope>NUCLEOTIDE SEQUENCE</scope>
    <source>
        <tissue evidence="16">Salivary glands</tissue>
    </source>
</reference>
<feature type="compositionally biased region" description="Basic and acidic residues" evidence="13">
    <location>
        <begin position="2712"/>
        <end position="2729"/>
    </location>
</feature>
<dbReference type="InterPro" id="IPR012921">
    <property type="entry name" value="SPOC_C"/>
</dbReference>
<feature type="compositionally biased region" description="Low complexity" evidence="13">
    <location>
        <begin position="1163"/>
        <end position="1211"/>
    </location>
</feature>
<feature type="compositionally biased region" description="Low complexity" evidence="13">
    <location>
        <begin position="1471"/>
        <end position="1632"/>
    </location>
</feature>
<feature type="region of interest" description="Disordered" evidence="13">
    <location>
        <begin position="3622"/>
        <end position="3735"/>
    </location>
</feature>
<feature type="compositionally biased region" description="Polar residues" evidence="13">
    <location>
        <begin position="1633"/>
        <end position="1642"/>
    </location>
</feature>
<evidence type="ECO:0000256" key="4">
    <source>
        <dbReference type="ARBA" id="ARBA00022553"/>
    </source>
</evidence>
<organism evidence="16">
    <name type="scientific">Corethrella appendiculata</name>
    <dbReference type="NCBI Taxonomy" id="1370023"/>
    <lineage>
        <taxon>Eukaryota</taxon>
        <taxon>Metazoa</taxon>
        <taxon>Ecdysozoa</taxon>
        <taxon>Arthropoda</taxon>
        <taxon>Hexapoda</taxon>
        <taxon>Insecta</taxon>
        <taxon>Pterygota</taxon>
        <taxon>Neoptera</taxon>
        <taxon>Endopterygota</taxon>
        <taxon>Diptera</taxon>
        <taxon>Nematocera</taxon>
        <taxon>Culicoidea</taxon>
        <taxon>Chaoboridae</taxon>
        <taxon>Corethrella</taxon>
    </lineage>
</organism>
<dbReference type="EMBL" id="GANO01003950">
    <property type="protein sequence ID" value="JAB55921.1"/>
    <property type="molecule type" value="mRNA"/>
</dbReference>
<dbReference type="InterPro" id="IPR010912">
    <property type="entry name" value="SPOC_met"/>
</dbReference>
<feature type="region of interest" description="Disordered" evidence="13">
    <location>
        <begin position="554"/>
        <end position="626"/>
    </location>
</feature>
<feature type="compositionally biased region" description="Polar residues" evidence="13">
    <location>
        <begin position="3808"/>
        <end position="3818"/>
    </location>
</feature>
<feature type="compositionally biased region" description="Basic and acidic residues" evidence="13">
    <location>
        <begin position="5173"/>
        <end position="5200"/>
    </location>
</feature>
<keyword evidence="10" id="KW-0539">Nucleus</keyword>
<feature type="domain" description="RRM" evidence="14">
    <location>
        <begin position="445"/>
        <end position="517"/>
    </location>
</feature>
<feature type="compositionally biased region" description="Basic residues" evidence="13">
    <location>
        <begin position="127"/>
        <end position="138"/>
    </location>
</feature>
<feature type="compositionally biased region" description="Low complexity" evidence="13">
    <location>
        <begin position="2865"/>
        <end position="2887"/>
    </location>
</feature>
<feature type="non-terminal residue" evidence="16">
    <location>
        <position position="1"/>
    </location>
</feature>
<feature type="domain" description="RRM" evidence="14">
    <location>
        <begin position="367"/>
        <end position="441"/>
    </location>
</feature>
<accession>W4VRA4</accession>
<feature type="compositionally biased region" description="Low complexity" evidence="13">
    <location>
        <begin position="55"/>
        <end position="73"/>
    </location>
</feature>
<feature type="compositionally biased region" description="Acidic residues" evidence="13">
    <location>
        <begin position="3094"/>
        <end position="3103"/>
    </location>
</feature>
<feature type="region of interest" description="Disordered" evidence="13">
    <location>
        <begin position="2979"/>
        <end position="3006"/>
    </location>
</feature>
<feature type="region of interest" description="Disordered" evidence="13">
    <location>
        <begin position="1"/>
        <end position="38"/>
    </location>
</feature>
<dbReference type="Pfam" id="PF00076">
    <property type="entry name" value="RRM_1"/>
    <property type="match status" value="1"/>
</dbReference>
<evidence type="ECO:0000256" key="2">
    <source>
        <dbReference type="ARBA" id="ARBA00005387"/>
    </source>
</evidence>
<feature type="compositionally biased region" description="Polar residues" evidence="13">
    <location>
        <begin position="3775"/>
        <end position="3785"/>
    </location>
</feature>
<dbReference type="InterPro" id="IPR034173">
    <property type="entry name" value="SHARP_RRM2"/>
</dbReference>
<feature type="region of interest" description="Disordered" evidence="13">
    <location>
        <begin position="4497"/>
        <end position="4516"/>
    </location>
</feature>
<feature type="compositionally biased region" description="Basic and acidic residues" evidence="13">
    <location>
        <begin position="1877"/>
        <end position="1886"/>
    </location>
</feature>
<feature type="compositionally biased region" description="Basic and acidic residues" evidence="13">
    <location>
        <begin position="3760"/>
        <end position="3774"/>
    </location>
</feature>
<feature type="region of interest" description="Disordered" evidence="13">
    <location>
        <begin position="2317"/>
        <end position="2393"/>
    </location>
</feature>
<feature type="compositionally biased region" description="Low complexity" evidence="13">
    <location>
        <begin position="1836"/>
        <end position="1847"/>
    </location>
</feature>
<feature type="compositionally biased region" description="Low complexity" evidence="13">
    <location>
        <begin position="583"/>
        <end position="626"/>
    </location>
</feature>
<evidence type="ECO:0000256" key="5">
    <source>
        <dbReference type="ARBA" id="ARBA00022737"/>
    </source>
</evidence>
<keyword evidence="8 12" id="KW-0175">Coiled coil</keyword>
<comment type="subcellular location">
    <subcellularLocation>
        <location evidence="1">Nucleus</location>
    </subcellularLocation>
</comment>
<keyword evidence="6 11" id="KW-0694">RNA-binding</keyword>
<feature type="compositionally biased region" description="Low complexity" evidence="13">
    <location>
        <begin position="3895"/>
        <end position="3908"/>
    </location>
</feature>
<feature type="compositionally biased region" description="Basic residues" evidence="13">
    <location>
        <begin position="2695"/>
        <end position="2708"/>
    </location>
</feature>
<feature type="compositionally biased region" description="Basic residues" evidence="13">
    <location>
        <begin position="4199"/>
        <end position="4208"/>
    </location>
</feature>
<feature type="region of interest" description="Disordered" evidence="13">
    <location>
        <begin position="4884"/>
        <end position="4915"/>
    </location>
</feature>
<feature type="compositionally biased region" description="Low complexity" evidence="13">
    <location>
        <begin position="1410"/>
        <end position="1427"/>
    </location>
</feature>
<feature type="compositionally biased region" description="Basic residues" evidence="13">
    <location>
        <begin position="977"/>
        <end position="989"/>
    </location>
</feature>
<keyword evidence="4" id="KW-0597">Phosphoprotein</keyword>
<feature type="compositionally biased region" description="Polar residues" evidence="13">
    <location>
        <begin position="5143"/>
        <end position="5161"/>
    </location>
</feature>
<dbReference type="PROSITE" id="PS50102">
    <property type="entry name" value="RRM"/>
    <property type="match status" value="3"/>
</dbReference>
<dbReference type="FunFam" id="3.30.70.330:FF:000258">
    <property type="entry name" value="Split ends, isoform D"/>
    <property type="match status" value="1"/>
</dbReference>
<feature type="compositionally biased region" description="Basic residues" evidence="13">
    <location>
        <begin position="2219"/>
        <end position="2228"/>
    </location>
</feature>
<feature type="compositionally biased region" description="Basic residues" evidence="13">
    <location>
        <begin position="2350"/>
        <end position="2362"/>
    </location>
</feature>
<evidence type="ECO:0000256" key="3">
    <source>
        <dbReference type="ARBA" id="ARBA00022491"/>
    </source>
</evidence>
<feature type="compositionally biased region" description="Low complexity" evidence="13">
    <location>
        <begin position="3661"/>
        <end position="3680"/>
    </location>
</feature>
<dbReference type="CDD" id="cd21543">
    <property type="entry name" value="SPOC_SHARP"/>
    <property type="match status" value="1"/>
</dbReference>
<dbReference type="FunFam" id="2.40.290.10:FF:000002">
    <property type="entry name" value="Spen family transcriptional repressor"/>
    <property type="match status" value="1"/>
</dbReference>
<feature type="compositionally biased region" description="Low complexity" evidence="13">
    <location>
        <begin position="1907"/>
        <end position="1919"/>
    </location>
</feature>
<feature type="compositionally biased region" description="Low complexity" evidence="13">
    <location>
        <begin position="2841"/>
        <end position="2853"/>
    </location>
</feature>
<feature type="domain" description="RRM" evidence="14">
    <location>
        <begin position="265"/>
        <end position="343"/>
    </location>
</feature>
<dbReference type="FunFam" id="3.30.70.330:FF:000118">
    <property type="entry name" value="msx2-interacting protein-like isoform X1"/>
    <property type="match status" value="1"/>
</dbReference>
<name>W4VRA4_9DIPT</name>
<feature type="compositionally biased region" description="Polar residues" evidence="13">
    <location>
        <begin position="4105"/>
        <end position="4123"/>
    </location>
</feature>
<dbReference type="Pfam" id="PF07744">
    <property type="entry name" value="SPOC"/>
    <property type="match status" value="1"/>
</dbReference>
<feature type="region of interest" description="Disordered" evidence="13">
    <location>
        <begin position="1366"/>
        <end position="1427"/>
    </location>
</feature>
<feature type="region of interest" description="Disordered" evidence="13">
    <location>
        <begin position="5111"/>
        <end position="5211"/>
    </location>
</feature>
<feature type="region of interest" description="Disordered" evidence="13">
    <location>
        <begin position="90"/>
        <end position="214"/>
    </location>
</feature>
<feature type="region of interest" description="Disordered" evidence="13">
    <location>
        <begin position="656"/>
        <end position="699"/>
    </location>
</feature>
<dbReference type="InterPro" id="IPR034174">
    <property type="entry name" value="SHARP_RRM3"/>
</dbReference>
<dbReference type="Gene3D" id="2.40.290.10">
    <property type="match status" value="1"/>
</dbReference>
<evidence type="ECO:0000313" key="16">
    <source>
        <dbReference type="EMBL" id="JAB55921.1"/>
    </source>
</evidence>
<evidence type="ECO:0000259" key="14">
    <source>
        <dbReference type="PROSITE" id="PS50102"/>
    </source>
</evidence>
<feature type="compositionally biased region" description="Basic and acidic residues" evidence="13">
    <location>
        <begin position="1779"/>
        <end position="1813"/>
    </location>
</feature>
<feature type="compositionally biased region" description="Low complexity" evidence="13">
    <location>
        <begin position="2979"/>
        <end position="2997"/>
    </location>
</feature>
<feature type="compositionally biased region" description="Low complexity" evidence="13">
    <location>
        <begin position="1887"/>
        <end position="1898"/>
    </location>
</feature>
<feature type="compositionally biased region" description="Low complexity" evidence="13">
    <location>
        <begin position="868"/>
        <end position="934"/>
    </location>
</feature>
<proteinExistence type="evidence at transcript level"/>
<feature type="region of interest" description="Disordered" evidence="13">
    <location>
        <begin position="5015"/>
        <end position="5074"/>
    </location>
</feature>
<feature type="region of interest" description="Disordered" evidence="13">
    <location>
        <begin position="2203"/>
        <end position="2302"/>
    </location>
</feature>
<dbReference type="SUPFAM" id="SSF54928">
    <property type="entry name" value="RNA-binding domain, RBD"/>
    <property type="match status" value="2"/>
</dbReference>
<feature type="region of interest" description="Disordered" evidence="13">
    <location>
        <begin position="2577"/>
        <end position="2888"/>
    </location>
</feature>
<evidence type="ECO:0000256" key="8">
    <source>
        <dbReference type="ARBA" id="ARBA00023054"/>
    </source>
</evidence>
<feature type="region of interest" description="Disordered" evidence="13">
    <location>
        <begin position="1231"/>
        <end position="1263"/>
    </location>
</feature>
<feature type="compositionally biased region" description="Basic and acidic residues" evidence="13">
    <location>
        <begin position="2080"/>
        <end position="2089"/>
    </location>
</feature>
<feature type="compositionally biased region" description="Basic residues" evidence="13">
    <location>
        <begin position="2592"/>
        <end position="2606"/>
    </location>
</feature>
<feature type="region of interest" description="Disordered" evidence="13">
    <location>
        <begin position="814"/>
        <end position="936"/>
    </location>
</feature>
<feature type="compositionally biased region" description="Low complexity" evidence="13">
    <location>
        <begin position="114"/>
        <end position="126"/>
    </location>
</feature>
<dbReference type="InterPro" id="IPR000504">
    <property type="entry name" value="RRM_dom"/>
</dbReference>
<feature type="region of interest" description="Disordered" evidence="13">
    <location>
        <begin position="4706"/>
        <end position="4765"/>
    </location>
</feature>
<dbReference type="InterPro" id="IPR016194">
    <property type="entry name" value="SPOC-like_C_dom_sf"/>
</dbReference>
<dbReference type="Gene3D" id="3.30.70.330">
    <property type="match status" value="3"/>
</dbReference>
<feature type="compositionally biased region" description="Low complexity" evidence="13">
    <location>
        <begin position="778"/>
        <end position="790"/>
    </location>
</feature>
<evidence type="ECO:0000256" key="7">
    <source>
        <dbReference type="ARBA" id="ARBA00023015"/>
    </source>
</evidence>
<feature type="compositionally biased region" description="Basic residues" evidence="13">
    <location>
        <begin position="1"/>
        <end position="10"/>
    </location>
</feature>
<dbReference type="SUPFAM" id="SSF100939">
    <property type="entry name" value="SPOC domain-like"/>
    <property type="match status" value="1"/>
</dbReference>
<dbReference type="GO" id="GO:0003723">
    <property type="term" value="F:RNA binding"/>
    <property type="evidence" value="ECO:0007669"/>
    <property type="project" value="UniProtKB-UniRule"/>
</dbReference>
<feature type="region of interest" description="Disordered" evidence="13">
    <location>
        <begin position="973"/>
        <end position="1037"/>
    </location>
</feature>
<feature type="compositionally biased region" description="Low complexity" evidence="13">
    <location>
        <begin position="4896"/>
        <end position="4914"/>
    </location>
</feature>
<feature type="compositionally biased region" description="Low complexity" evidence="13">
    <location>
        <begin position="185"/>
        <end position="210"/>
    </location>
</feature>
<feature type="compositionally biased region" description="Basic and acidic residues" evidence="13">
    <location>
        <begin position="4220"/>
        <end position="4233"/>
    </location>
</feature>
<evidence type="ECO:0000256" key="6">
    <source>
        <dbReference type="ARBA" id="ARBA00022884"/>
    </source>
</evidence>
<feature type="compositionally biased region" description="Low complexity" evidence="13">
    <location>
        <begin position="1926"/>
        <end position="1944"/>
    </location>
</feature>
<feature type="compositionally biased region" description="Basic and acidic residues" evidence="13">
    <location>
        <begin position="3081"/>
        <end position="3093"/>
    </location>
</feature>
<feature type="compositionally biased region" description="Low complexity" evidence="13">
    <location>
        <begin position="17"/>
        <end position="30"/>
    </location>
</feature>
<evidence type="ECO:0000259" key="15">
    <source>
        <dbReference type="PROSITE" id="PS50917"/>
    </source>
</evidence>
<feature type="compositionally biased region" description="Low complexity" evidence="13">
    <location>
        <begin position="139"/>
        <end position="149"/>
    </location>
</feature>
<feature type="compositionally biased region" description="Low complexity" evidence="13">
    <location>
        <begin position="2062"/>
        <end position="2073"/>
    </location>
</feature>
<keyword evidence="7" id="KW-0805">Transcription regulation</keyword>
<feature type="compositionally biased region" description="Basic and acidic residues" evidence="13">
    <location>
        <begin position="1948"/>
        <end position="1959"/>
    </location>
</feature>